<evidence type="ECO:0000256" key="1">
    <source>
        <dbReference type="ARBA" id="ARBA00022737"/>
    </source>
</evidence>
<feature type="repeat" description="ANK" evidence="3">
    <location>
        <begin position="70"/>
        <end position="102"/>
    </location>
</feature>
<dbReference type="Pfam" id="PF12796">
    <property type="entry name" value="Ank_2"/>
    <property type="match status" value="1"/>
</dbReference>
<reference evidence="5" key="2">
    <citation type="submission" date="2025-09" db="UniProtKB">
        <authorList>
            <consortium name="Ensembl"/>
        </authorList>
    </citation>
    <scope>IDENTIFICATION</scope>
</reference>
<dbReference type="PROSITE" id="PS50297">
    <property type="entry name" value="ANK_REP_REGION"/>
    <property type="match status" value="2"/>
</dbReference>
<dbReference type="GO" id="GO:0017020">
    <property type="term" value="F:myosin phosphatase regulator activity"/>
    <property type="evidence" value="ECO:0007669"/>
    <property type="project" value="TreeGrafter"/>
</dbReference>
<dbReference type="PRINTS" id="PR01415">
    <property type="entry name" value="ANKYRIN"/>
</dbReference>
<evidence type="ECO:0000256" key="3">
    <source>
        <dbReference type="PROSITE-ProRule" id="PRU00023"/>
    </source>
</evidence>
<dbReference type="GO" id="GO:0005737">
    <property type="term" value="C:cytoplasm"/>
    <property type="evidence" value="ECO:0007669"/>
    <property type="project" value="TreeGrafter"/>
</dbReference>
<feature type="region of interest" description="Disordered" evidence="4">
    <location>
        <begin position="134"/>
        <end position="155"/>
    </location>
</feature>
<dbReference type="PANTHER" id="PTHR24179">
    <property type="entry name" value="PROTEIN PHOSPHATASE 1 REGULATORY SUBUNIT 12"/>
    <property type="match status" value="1"/>
</dbReference>
<dbReference type="Ensembl" id="ENSLLTT00000013402.1">
    <property type="protein sequence ID" value="ENSLLTP00000012901.1"/>
    <property type="gene ID" value="ENSLLTG00000009864.1"/>
</dbReference>
<dbReference type="FunFam" id="1.25.40.20:FF:000198">
    <property type="entry name" value="Myosin binding subunit, isoform P"/>
    <property type="match status" value="1"/>
</dbReference>
<feature type="region of interest" description="Disordered" evidence="4">
    <location>
        <begin position="205"/>
        <end position="325"/>
    </location>
</feature>
<evidence type="ECO:0000313" key="5">
    <source>
        <dbReference type="Ensembl" id="ENSLLTP00000012901.1"/>
    </source>
</evidence>
<keyword evidence="6" id="KW-1185">Reference proteome</keyword>
<evidence type="ECO:0000313" key="6">
    <source>
        <dbReference type="Proteomes" id="UP000694406"/>
    </source>
</evidence>
<dbReference type="Gene3D" id="1.25.40.20">
    <property type="entry name" value="Ankyrin repeat-containing domain"/>
    <property type="match status" value="1"/>
</dbReference>
<feature type="repeat" description="ANK" evidence="3">
    <location>
        <begin position="37"/>
        <end position="69"/>
    </location>
</feature>
<reference evidence="5" key="1">
    <citation type="submission" date="2025-08" db="UniProtKB">
        <authorList>
            <consortium name="Ensembl"/>
        </authorList>
    </citation>
    <scope>IDENTIFICATION</scope>
</reference>
<keyword evidence="1" id="KW-0677">Repeat</keyword>
<dbReference type="GO" id="GO:0004857">
    <property type="term" value="F:enzyme inhibitor activity"/>
    <property type="evidence" value="ECO:0007669"/>
    <property type="project" value="TreeGrafter"/>
</dbReference>
<sequence>ITQASIEEARSAVEGAMVKDIRRLVKEGVDLDAPLDHKATLLHIASANGYLEAAELLVEHRASLSARDEDGWQPLHAAACWGQMPLVELLVAHGADLNGKSVLEESPLDVCASEDVRAKLLELKHKQDAIMKSQDKQKSLLQRRTSSAGSRGKVVRRVSVTQRTNLYRKEHAKEAIVWQRRQSEGELEDEDGQADGQLRVQDPEVEARGPEEPNGTVPPHPLYPKLPDRASSYQMAAQEEPASGLSKEKAHHTLADLKRQRAAAKLQRAPTEDLPPGTGPAHPAPQVEPNAGVCFPPASGDPPLLKLTAPAEERPAQKRRCCRLM</sequence>
<accession>A0A8C5SA54</accession>
<dbReference type="InterPro" id="IPR002110">
    <property type="entry name" value="Ankyrin_rpt"/>
</dbReference>
<name>A0A8C5SA54_LATLA</name>
<dbReference type="PANTHER" id="PTHR24179:SF30">
    <property type="entry name" value="PROTEIN PHOSPHATASE 1 REGULATORY SUBUNIT 16A"/>
    <property type="match status" value="1"/>
</dbReference>
<dbReference type="AlphaFoldDB" id="A0A8C5SA54"/>
<feature type="compositionally biased region" description="Low complexity" evidence="4">
    <location>
        <begin position="146"/>
        <end position="155"/>
    </location>
</feature>
<dbReference type="InterPro" id="IPR036770">
    <property type="entry name" value="Ankyrin_rpt-contain_sf"/>
</dbReference>
<dbReference type="SMART" id="SM00248">
    <property type="entry name" value="ANK"/>
    <property type="match status" value="2"/>
</dbReference>
<organism evidence="5 6">
    <name type="scientific">Laticauda laticaudata</name>
    <name type="common">Blue-ringed sea krait</name>
    <name type="synonym">Blue-lipped sea krait</name>
    <dbReference type="NCBI Taxonomy" id="8630"/>
    <lineage>
        <taxon>Eukaryota</taxon>
        <taxon>Metazoa</taxon>
        <taxon>Chordata</taxon>
        <taxon>Craniata</taxon>
        <taxon>Vertebrata</taxon>
        <taxon>Euteleostomi</taxon>
        <taxon>Lepidosauria</taxon>
        <taxon>Squamata</taxon>
        <taxon>Bifurcata</taxon>
        <taxon>Unidentata</taxon>
        <taxon>Episquamata</taxon>
        <taxon>Toxicofera</taxon>
        <taxon>Serpentes</taxon>
        <taxon>Colubroidea</taxon>
        <taxon>Elapidae</taxon>
        <taxon>Laticaudinae</taxon>
        <taxon>Laticauda</taxon>
    </lineage>
</organism>
<dbReference type="InterPro" id="IPR051226">
    <property type="entry name" value="PP1_Regulatory_Subunit"/>
</dbReference>
<dbReference type="Proteomes" id="UP000694406">
    <property type="component" value="Unplaced"/>
</dbReference>
<protein>
    <submittedName>
        <fullName evidence="5">Protein phosphatase 1 regulatory subunit 16A</fullName>
    </submittedName>
</protein>
<evidence type="ECO:0000256" key="2">
    <source>
        <dbReference type="ARBA" id="ARBA00023043"/>
    </source>
</evidence>
<keyword evidence="2 3" id="KW-0040">ANK repeat</keyword>
<feature type="compositionally biased region" description="Basic and acidic residues" evidence="4">
    <location>
        <begin position="246"/>
        <end position="259"/>
    </location>
</feature>
<gene>
    <name evidence="5" type="primary">PPP1R16A</name>
</gene>
<evidence type="ECO:0000256" key="4">
    <source>
        <dbReference type="SAM" id="MobiDB-lite"/>
    </source>
</evidence>
<dbReference type="PROSITE" id="PS50088">
    <property type="entry name" value="ANK_REPEAT"/>
    <property type="match status" value="2"/>
</dbReference>
<dbReference type="SUPFAM" id="SSF48403">
    <property type="entry name" value="Ankyrin repeat"/>
    <property type="match status" value="1"/>
</dbReference>
<dbReference type="GeneTree" id="ENSGT00940000154090"/>
<proteinExistence type="predicted"/>